<gene>
    <name evidence="2" type="ORF">BDW02DRAFT_574852</name>
</gene>
<evidence type="ECO:0000256" key="1">
    <source>
        <dbReference type="SAM" id="Phobius"/>
    </source>
</evidence>
<protein>
    <submittedName>
        <fullName evidence="2">Uncharacterized protein</fullName>
    </submittedName>
</protein>
<evidence type="ECO:0000313" key="2">
    <source>
        <dbReference type="EMBL" id="KAF1828468.1"/>
    </source>
</evidence>
<organism evidence="2 3">
    <name type="scientific">Decorospora gaudefroyi</name>
    <dbReference type="NCBI Taxonomy" id="184978"/>
    <lineage>
        <taxon>Eukaryota</taxon>
        <taxon>Fungi</taxon>
        <taxon>Dikarya</taxon>
        <taxon>Ascomycota</taxon>
        <taxon>Pezizomycotina</taxon>
        <taxon>Dothideomycetes</taxon>
        <taxon>Pleosporomycetidae</taxon>
        <taxon>Pleosporales</taxon>
        <taxon>Pleosporineae</taxon>
        <taxon>Pleosporaceae</taxon>
        <taxon>Decorospora</taxon>
    </lineage>
</organism>
<keyword evidence="1" id="KW-0812">Transmembrane</keyword>
<feature type="transmembrane region" description="Helical" evidence="1">
    <location>
        <begin position="35"/>
        <end position="55"/>
    </location>
</feature>
<proteinExistence type="predicted"/>
<keyword evidence="1" id="KW-0472">Membrane</keyword>
<sequence length="127" mass="13730">MTSTNSAKAPLLPVSQPMLQTINTRDEHPQQRIEYTLMISAVLLTTIQFLILYGVDSTTPVSRDSLCDALLHQLARGLRISIPHSSPTTAILFIIAPYIAQPGRIVAARYAILVGHLVGSTLGALLV</sequence>
<dbReference type="OrthoDB" id="3790322at2759"/>
<dbReference type="EMBL" id="ML975544">
    <property type="protein sequence ID" value="KAF1828468.1"/>
    <property type="molecule type" value="Genomic_DNA"/>
</dbReference>
<dbReference type="AlphaFoldDB" id="A0A6A5JVM5"/>
<feature type="transmembrane region" description="Helical" evidence="1">
    <location>
        <begin position="80"/>
        <end position="100"/>
    </location>
</feature>
<keyword evidence="1" id="KW-1133">Transmembrane helix</keyword>
<keyword evidence="3" id="KW-1185">Reference proteome</keyword>
<accession>A0A6A5JVM5</accession>
<name>A0A6A5JVM5_9PLEO</name>
<reference evidence="2" key="1">
    <citation type="submission" date="2020-01" db="EMBL/GenBank/DDBJ databases">
        <authorList>
            <consortium name="DOE Joint Genome Institute"/>
            <person name="Haridas S."/>
            <person name="Albert R."/>
            <person name="Binder M."/>
            <person name="Bloem J."/>
            <person name="Labutti K."/>
            <person name="Salamov A."/>
            <person name="Andreopoulos B."/>
            <person name="Baker S.E."/>
            <person name="Barry K."/>
            <person name="Bills G."/>
            <person name="Bluhm B.H."/>
            <person name="Cannon C."/>
            <person name="Castanera R."/>
            <person name="Culley D.E."/>
            <person name="Daum C."/>
            <person name="Ezra D."/>
            <person name="Gonzalez J.B."/>
            <person name="Henrissat B."/>
            <person name="Kuo A."/>
            <person name="Liang C."/>
            <person name="Lipzen A."/>
            <person name="Lutzoni F."/>
            <person name="Magnuson J."/>
            <person name="Mondo S."/>
            <person name="Nolan M."/>
            <person name="Ohm R."/>
            <person name="Pangilinan J."/>
            <person name="Park H.-J."/>
            <person name="Ramirez L."/>
            <person name="Alfaro M."/>
            <person name="Sun H."/>
            <person name="Tritt A."/>
            <person name="Yoshinaga Y."/>
            <person name="Zwiers L.-H."/>
            <person name="Turgeon B.G."/>
            <person name="Goodwin S.B."/>
            <person name="Spatafora J.W."/>
            <person name="Crous P.W."/>
            <person name="Grigoriev I.V."/>
        </authorList>
    </citation>
    <scope>NUCLEOTIDE SEQUENCE</scope>
    <source>
        <strain evidence="2">P77</strain>
    </source>
</reference>
<evidence type="ECO:0000313" key="3">
    <source>
        <dbReference type="Proteomes" id="UP000800040"/>
    </source>
</evidence>
<feature type="transmembrane region" description="Helical" evidence="1">
    <location>
        <begin position="107"/>
        <end position="126"/>
    </location>
</feature>
<dbReference type="Proteomes" id="UP000800040">
    <property type="component" value="Unassembled WGS sequence"/>
</dbReference>